<evidence type="ECO:0000313" key="1">
    <source>
        <dbReference type="EMBL" id="KAH7855658.1"/>
    </source>
</evidence>
<protein>
    <submittedName>
        <fullName evidence="1">Uncharacterized protein</fullName>
    </submittedName>
</protein>
<name>A0ACB7YR37_9ERIC</name>
<sequence>MASRFQAAALVASPSYPNAVAWSDENLVAVASGHIVTILNPATPFGPRGLITISPSKPFPIGVVERKDLLSGCLLPTCLSRDPRPCVRSISWSPVGFAPNSGCLLAVCTTEGRVKLYHMPYCEFSSEWVEVFDISEMLYSYFASINFAESDVPNSEISKEQANQLSLEVVCPGNRPTSYSRKESKRKRQNELAIICSEDSRNSRDQYLSSTDAYPSSIPHAGKSITALKKVALFQHSLLQEGSSVEVLKLDGQQRIWIAGLLERLNGAKALVVFPETDRNVKHGEWVAIAPPYDNTDDSGLRNDYVAGQETCIPRIRPSMNVGHLPQEISLCDCNRVEEILKTGEVVEALTNDRWVEGTFMGFSGRGLLVKLHGDVESVTLEAHFVRLAPLWIDDQSSWEVTLVNIEMKDRDLCKVVESSSGSMKANNMNQIVCVPNSRAKPLKKVPERPILPQVTVNQFAFRGALLSSLVVAWSPVVQLACETVPVSGKYTSNRCSILAVGGKSGKISFWRVLEPTCFSVMSNRDSTSVSLVGVLEVHGAWITAICWASSTSDAADPQLLLATGCSDGSVKIWSGYGEALLKSSDVNHAPFSLLKEVITVDLVPVSIVSLMVPIRSANKMHLAVGKGSGSFDVLICDISSTTGKFDKLGSYGSHDHVVTGLVWAFDGCCLYSCSQDNSIHCWILRNNRLCEVPFPSNIPFVKSSSDVPNVFDSCFGLATSPGNLVIAVARSFDADLLNPMYQARSQKAAVEFFWIGGQQWDVLAYRDPEFDVEAISGFPEKELIHWKHSILFSLKQYENVEKPLVVWDIITALLAFKQSAPQYVEHILAKWLMSRVGTQLGLPIGKTLSQVSRLLLNLSSRQLHLFNIISRRLVLAELKADIINSGQTNFGLTGAEEDLALWMELLHSSERELRERLMAFSFLAISSSISASSSNGNWHPVGLAQMEQWVTCNVDRVRDHLKLLVADFRKLNNRYEAEEQCSYCSGSVPFESTEFSFCRAASSSNGVGQSHKLFRCAASMKVCPITPSWFCICCQRWVSKLPPQVLFTMASYPFDFNFSTESSRPEVPSKPLCPFCGILLQRLQPEFLLSTSPV</sequence>
<comment type="caution">
    <text evidence="1">The sequence shown here is derived from an EMBL/GenBank/DDBJ whole genome shotgun (WGS) entry which is preliminary data.</text>
</comment>
<accession>A0ACB7YR37</accession>
<dbReference type="Proteomes" id="UP000828048">
    <property type="component" value="Chromosome 11"/>
</dbReference>
<gene>
    <name evidence="1" type="ORF">Vadar_027358</name>
</gene>
<organism evidence="1 2">
    <name type="scientific">Vaccinium darrowii</name>
    <dbReference type="NCBI Taxonomy" id="229202"/>
    <lineage>
        <taxon>Eukaryota</taxon>
        <taxon>Viridiplantae</taxon>
        <taxon>Streptophyta</taxon>
        <taxon>Embryophyta</taxon>
        <taxon>Tracheophyta</taxon>
        <taxon>Spermatophyta</taxon>
        <taxon>Magnoliopsida</taxon>
        <taxon>eudicotyledons</taxon>
        <taxon>Gunneridae</taxon>
        <taxon>Pentapetalae</taxon>
        <taxon>asterids</taxon>
        <taxon>Ericales</taxon>
        <taxon>Ericaceae</taxon>
        <taxon>Vaccinioideae</taxon>
        <taxon>Vaccinieae</taxon>
        <taxon>Vaccinium</taxon>
    </lineage>
</organism>
<reference evidence="1 2" key="1">
    <citation type="journal article" date="2021" name="Hortic Res">
        <title>High-quality reference genome and annotation aids understanding of berry development for evergreen blueberry (Vaccinium darrowii).</title>
        <authorList>
            <person name="Yu J."/>
            <person name="Hulse-Kemp A.M."/>
            <person name="Babiker E."/>
            <person name="Staton M."/>
        </authorList>
    </citation>
    <scope>NUCLEOTIDE SEQUENCE [LARGE SCALE GENOMIC DNA]</scope>
    <source>
        <strain evidence="2">cv. NJ 8807/NJ 8810</strain>
        <tissue evidence="1">Young leaf</tissue>
    </source>
</reference>
<dbReference type="EMBL" id="CM037161">
    <property type="protein sequence ID" value="KAH7855658.1"/>
    <property type="molecule type" value="Genomic_DNA"/>
</dbReference>
<keyword evidence="2" id="KW-1185">Reference proteome</keyword>
<evidence type="ECO:0000313" key="2">
    <source>
        <dbReference type="Proteomes" id="UP000828048"/>
    </source>
</evidence>
<proteinExistence type="predicted"/>